<dbReference type="SUPFAM" id="SSF47473">
    <property type="entry name" value="EF-hand"/>
    <property type="match status" value="1"/>
</dbReference>
<reference evidence="3" key="1">
    <citation type="submission" date="2020-03" db="EMBL/GenBank/DDBJ databases">
        <title>A high-quality chromosome-level genome assembly of a woody plant with both climbing and erect habits, Rhamnella rubrinervis.</title>
        <authorList>
            <person name="Lu Z."/>
            <person name="Yang Y."/>
            <person name="Zhu X."/>
            <person name="Sun Y."/>
        </authorList>
    </citation>
    <scope>NUCLEOTIDE SEQUENCE</scope>
    <source>
        <strain evidence="3">BYM</strain>
        <tissue evidence="3">Leaf</tissue>
    </source>
</reference>
<gene>
    <name evidence="3" type="ORF">FNV43_RR11850</name>
</gene>
<evidence type="ECO:0000256" key="1">
    <source>
        <dbReference type="ARBA" id="ARBA00022837"/>
    </source>
</evidence>
<dbReference type="Proteomes" id="UP000796880">
    <property type="component" value="Unassembled WGS sequence"/>
</dbReference>
<dbReference type="Gene3D" id="1.10.238.10">
    <property type="entry name" value="EF-hand"/>
    <property type="match status" value="1"/>
</dbReference>
<proteinExistence type="predicted"/>
<evidence type="ECO:0000313" key="4">
    <source>
        <dbReference type="Proteomes" id="UP000796880"/>
    </source>
</evidence>
<dbReference type="Pfam" id="PF13499">
    <property type="entry name" value="EF-hand_7"/>
    <property type="match status" value="1"/>
</dbReference>
<evidence type="ECO:0000259" key="2">
    <source>
        <dbReference type="PROSITE" id="PS50222"/>
    </source>
</evidence>
<keyword evidence="1" id="KW-0106">Calcium</keyword>
<dbReference type="InterPro" id="IPR018247">
    <property type="entry name" value="EF_Hand_1_Ca_BS"/>
</dbReference>
<dbReference type="InterPro" id="IPR002048">
    <property type="entry name" value="EF_hand_dom"/>
</dbReference>
<dbReference type="CDD" id="cd00051">
    <property type="entry name" value="EFh"/>
    <property type="match status" value="1"/>
</dbReference>
<dbReference type="PROSITE" id="PS50222">
    <property type="entry name" value="EF_HAND_2"/>
    <property type="match status" value="2"/>
</dbReference>
<dbReference type="SMART" id="SM00054">
    <property type="entry name" value="EFh"/>
    <property type="match status" value="2"/>
</dbReference>
<feature type="domain" description="EF-hand" evidence="2">
    <location>
        <begin position="49"/>
        <end position="80"/>
    </location>
</feature>
<accession>A0A8K0H743</accession>
<feature type="domain" description="EF-hand" evidence="2">
    <location>
        <begin position="9"/>
        <end position="44"/>
    </location>
</feature>
<dbReference type="InterPro" id="IPR011992">
    <property type="entry name" value="EF-hand-dom_pair"/>
</dbReference>
<dbReference type="EMBL" id="VOIH02000005">
    <property type="protein sequence ID" value="KAF3446670.1"/>
    <property type="molecule type" value="Genomic_DNA"/>
</dbReference>
<dbReference type="PROSITE" id="PS00018">
    <property type="entry name" value="EF_HAND_1"/>
    <property type="match status" value="2"/>
</dbReference>
<evidence type="ECO:0000313" key="3">
    <source>
        <dbReference type="EMBL" id="KAF3446670.1"/>
    </source>
</evidence>
<dbReference type="AlphaFoldDB" id="A0A8K0H743"/>
<dbReference type="GO" id="GO:0005509">
    <property type="term" value="F:calcium ion binding"/>
    <property type="evidence" value="ECO:0007669"/>
    <property type="project" value="InterPro"/>
</dbReference>
<protein>
    <recommendedName>
        <fullName evidence="2">EF-hand domain-containing protein</fullName>
    </recommendedName>
</protein>
<organism evidence="3 4">
    <name type="scientific">Rhamnella rubrinervis</name>
    <dbReference type="NCBI Taxonomy" id="2594499"/>
    <lineage>
        <taxon>Eukaryota</taxon>
        <taxon>Viridiplantae</taxon>
        <taxon>Streptophyta</taxon>
        <taxon>Embryophyta</taxon>
        <taxon>Tracheophyta</taxon>
        <taxon>Spermatophyta</taxon>
        <taxon>Magnoliopsida</taxon>
        <taxon>eudicotyledons</taxon>
        <taxon>Gunneridae</taxon>
        <taxon>Pentapetalae</taxon>
        <taxon>rosids</taxon>
        <taxon>fabids</taxon>
        <taxon>Rosales</taxon>
        <taxon>Rhamnaceae</taxon>
        <taxon>rhamnoid group</taxon>
        <taxon>Rhamneae</taxon>
        <taxon>Rhamnella</taxon>
    </lineage>
</organism>
<dbReference type="OrthoDB" id="26525at2759"/>
<keyword evidence="4" id="KW-1185">Reference proteome</keyword>
<name>A0A8K0H743_9ROSA</name>
<sequence>MVRDVRLSWNRDLLLNLFKSYDRDGDGKLSRDELKQAFRYLGSRWSSYRAARAFRKADCNKDGYINHEELCELVDYVVDCGYKVDTKLLHA</sequence>
<comment type="caution">
    <text evidence="3">The sequence shown here is derived from an EMBL/GenBank/DDBJ whole genome shotgun (WGS) entry which is preliminary data.</text>
</comment>